<evidence type="ECO:0000256" key="4">
    <source>
        <dbReference type="ARBA" id="ARBA00035255"/>
    </source>
</evidence>
<comment type="similarity">
    <text evidence="1 7">Belongs to the universal ribosomal protein uS5 family.</text>
</comment>
<dbReference type="OrthoDB" id="10253125at2759"/>
<keyword evidence="2 6" id="KW-0689">Ribosomal protein</keyword>
<organism evidence="10 11">
    <name type="scientific">Perkinsus chesapeaki</name>
    <name type="common">Clam parasite</name>
    <name type="synonym">Perkinsus andrewsi</name>
    <dbReference type="NCBI Taxonomy" id="330153"/>
    <lineage>
        <taxon>Eukaryota</taxon>
        <taxon>Sar</taxon>
        <taxon>Alveolata</taxon>
        <taxon>Perkinsozoa</taxon>
        <taxon>Perkinsea</taxon>
        <taxon>Perkinsida</taxon>
        <taxon>Perkinsidae</taxon>
        <taxon>Perkinsus</taxon>
    </lineage>
</organism>
<evidence type="ECO:0000256" key="8">
    <source>
        <dbReference type="SAM" id="MobiDB-lite"/>
    </source>
</evidence>
<evidence type="ECO:0000256" key="2">
    <source>
        <dbReference type="ARBA" id="ARBA00022980"/>
    </source>
</evidence>
<dbReference type="Gene3D" id="3.30.230.10">
    <property type="match status" value="1"/>
</dbReference>
<gene>
    <name evidence="10" type="primary">RPS2</name>
    <name evidence="10" type="ORF">FOL47_006924</name>
</gene>
<sequence>MSYMDLSGSDAPSIGYTGVTRKRVDRGGFGTGFGGKGKGRGKGKGKGGKGKGRKGKGGEKEWVPYTKLGRLVKENKITSIEEVYLHSLPIKEYQIVDALFAPGVLKEEVMKIMPVQKQTTAGQRTRFKAFVAIGDENGHVGLGVKAAKEVATAIRGAIMAAKLTLIPVRRGYWGNKLGEPHTVPMKVTGKCGSVAVRLIPAPRGTHIVGAPASKKLIAFAGIKDCFTCSTGHTRTKGNFLKATFNALQATYGYLTPDLWMEQLPAQSPMQQWSDFLASSKGIKMQ</sequence>
<dbReference type="InterPro" id="IPR013810">
    <property type="entry name" value="Ribosomal_uS5_N"/>
</dbReference>
<dbReference type="AlphaFoldDB" id="A0A7J6LNL0"/>
<evidence type="ECO:0000313" key="10">
    <source>
        <dbReference type="EMBL" id="KAF4660875.1"/>
    </source>
</evidence>
<dbReference type="InterPro" id="IPR014721">
    <property type="entry name" value="Ribsml_uS5_D2-typ_fold_subgr"/>
</dbReference>
<evidence type="ECO:0000256" key="3">
    <source>
        <dbReference type="ARBA" id="ARBA00023274"/>
    </source>
</evidence>
<dbReference type="GO" id="GO:0006412">
    <property type="term" value="P:translation"/>
    <property type="evidence" value="ECO:0007669"/>
    <property type="project" value="InterPro"/>
</dbReference>
<dbReference type="GO" id="GO:0022627">
    <property type="term" value="C:cytosolic small ribosomal subunit"/>
    <property type="evidence" value="ECO:0007669"/>
    <property type="project" value="TreeGrafter"/>
</dbReference>
<dbReference type="GO" id="GO:0003735">
    <property type="term" value="F:structural constituent of ribosome"/>
    <property type="evidence" value="ECO:0007669"/>
    <property type="project" value="UniProtKB-UniRule"/>
</dbReference>
<dbReference type="PROSITE" id="PS50881">
    <property type="entry name" value="S5_DSRBD"/>
    <property type="match status" value="1"/>
</dbReference>
<evidence type="ECO:0000256" key="6">
    <source>
        <dbReference type="PROSITE-ProRule" id="PRU00268"/>
    </source>
</evidence>
<dbReference type="InterPro" id="IPR000851">
    <property type="entry name" value="Ribosomal_uS5"/>
</dbReference>
<evidence type="ECO:0000259" key="9">
    <source>
        <dbReference type="PROSITE" id="PS50881"/>
    </source>
</evidence>
<reference evidence="10 11" key="1">
    <citation type="submission" date="2020-04" db="EMBL/GenBank/DDBJ databases">
        <title>Perkinsus chesapeaki whole genome sequence.</title>
        <authorList>
            <person name="Bogema D.R."/>
        </authorList>
    </citation>
    <scope>NUCLEOTIDE SEQUENCE [LARGE SCALE GENOMIC DNA]</scope>
    <source>
        <strain evidence="10">ATCC PRA-425</strain>
    </source>
</reference>
<dbReference type="Pfam" id="PF03719">
    <property type="entry name" value="Ribosomal_S5_C"/>
    <property type="match status" value="1"/>
</dbReference>
<feature type="compositionally biased region" description="Gly residues" evidence="8">
    <location>
        <begin position="27"/>
        <end position="36"/>
    </location>
</feature>
<dbReference type="EMBL" id="JAAPAO010000398">
    <property type="protein sequence ID" value="KAF4660875.1"/>
    <property type="molecule type" value="Genomic_DNA"/>
</dbReference>
<evidence type="ECO:0000256" key="7">
    <source>
        <dbReference type="RuleBase" id="RU003823"/>
    </source>
</evidence>
<dbReference type="PANTHER" id="PTHR13718:SF4">
    <property type="entry name" value="40S RIBOSOMAL PROTEIN S2"/>
    <property type="match status" value="1"/>
</dbReference>
<dbReference type="PANTHER" id="PTHR13718">
    <property type="entry name" value="RIBOSOMAL S SUBUNIT"/>
    <property type="match status" value="1"/>
</dbReference>
<name>A0A7J6LNL0_PERCH</name>
<keyword evidence="11" id="KW-1185">Reference proteome</keyword>
<dbReference type="InterPro" id="IPR005324">
    <property type="entry name" value="Ribosomal_uS5_C"/>
</dbReference>
<dbReference type="InterPro" id="IPR005711">
    <property type="entry name" value="Ribosomal_uS5_euk/arc"/>
</dbReference>
<dbReference type="Pfam" id="PF00333">
    <property type="entry name" value="Ribosomal_S5"/>
    <property type="match status" value="1"/>
</dbReference>
<proteinExistence type="inferred from homology"/>
<dbReference type="SUPFAM" id="SSF54768">
    <property type="entry name" value="dsRNA-binding domain-like"/>
    <property type="match status" value="1"/>
</dbReference>
<evidence type="ECO:0000313" key="11">
    <source>
        <dbReference type="Proteomes" id="UP000591131"/>
    </source>
</evidence>
<dbReference type="PROSITE" id="PS00585">
    <property type="entry name" value="RIBOSOMAL_S5"/>
    <property type="match status" value="1"/>
</dbReference>
<feature type="compositionally biased region" description="Basic residues" evidence="8">
    <location>
        <begin position="37"/>
        <end position="55"/>
    </location>
</feature>
<evidence type="ECO:0000256" key="5">
    <source>
        <dbReference type="ARBA" id="ARBA00035407"/>
    </source>
</evidence>
<dbReference type="FunFam" id="3.30.230.10:FF:000004">
    <property type="entry name" value="40S ribosomal protein S2"/>
    <property type="match status" value="1"/>
</dbReference>
<dbReference type="NCBIfam" id="TIGR01020">
    <property type="entry name" value="uS5_euk_arch"/>
    <property type="match status" value="1"/>
</dbReference>
<dbReference type="InterPro" id="IPR018192">
    <property type="entry name" value="Ribosomal_uS5_N_CS"/>
</dbReference>
<dbReference type="SUPFAM" id="SSF54211">
    <property type="entry name" value="Ribosomal protein S5 domain 2-like"/>
    <property type="match status" value="1"/>
</dbReference>
<evidence type="ECO:0000256" key="1">
    <source>
        <dbReference type="ARBA" id="ARBA00008945"/>
    </source>
</evidence>
<feature type="domain" description="S5 DRBM" evidence="9">
    <location>
        <begin position="105"/>
        <end position="168"/>
    </location>
</feature>
<dbReference type="FunFam" id="3.30.160.20:FF:000002">
    <property type="entry name" value="40S ribosomal protein S2"/>
    <property type="match status" value="1"/>
</dbReference>
<dbReference type="InterPro" id="IPR020568">
    <property type="entry name" value="Ribosomal_Su5_D2-typ_SF"/>
</dbReference>
<accession>A0A7J6LNL0</accession>
<feature type="region of interest" description="Disordered" evidence="8">
    <location>
        <begin position="27"/>
        <end position="59"/>
    </location>
</feature>
<comment type="caution">
    <text evidence="10">The sequence shown here is derived from an EMBL/GenBank/DDBJ whole genome shotgun (WGS) entry which is preliminary data.</text>
</comment>
<protein>
    <recommendedName>
        <fullName evidence="4">Small ribosomal subunit protein uS5</fullName>
    </recommendedName>
    <alternativeName>
        <fullName evidence="5">40S ribosomal protein S2</fullName>
    </alternativeName>
</protein>
<keyword evidence="3 6" id="KW-0687">Ribonucleoprotein</keyword>
<dbReference type="Gene3D" id="3.30.160.20">
    <property type="match status" value="1"/>
</dbReference>
<dbReference type="Proteomes" id="UP000591131">
    <property type="component" value="Unassembled WGS sequence"/>
</dbReference>
<dbReference type="GO" id="GO:0003723">
    <property type="term" value="F:RNA binding"/>
    <property type="evidence" value="ECO:0007669"/>
    <property type="project" value="InterPro"/>
</dbReference>